<keyword evidence="16" id="KW-1185">Reference proteome</keyword>
<dbReference type="InterPro" id="IPR012763">
    <property type="entry name" value="DNA_pol_III_sug/sutau_N"/>
</dbReference>
<dbReference type="PANTHER" id="PTHR11669">
    <property type="entry name" value="REPLICATION FACTOR C / DNA POLYMERASE III GAMMA-TAU SUBUNIT"/>
    <property type="match status" value="1"/>
</dbReference>
<dbReference type="CDD" id="cd18137">
    <property type="entry name" value="HLD_clamp_pol_III_gamma_tau"/>
    <property type="match status" value="1"/>
</dbReference>
<protein>
    <recommendedName>
        <fullName evidence="13">DNA polymerase III subunit gamma/tau</fullName>
        <ecNumber evidence="13">2.7.7.7</ecNumber>
    </recommendedName>
</protein>
<dbReference type="SMART" id="SM00382">
    <property type="entry name" value="AAA"/>
    <property type="match status" value="1"/>
</dbReference>
<dbReference type="FunFam" id="1.10.8.60:FF:000013">
    <property type="entry name" value="DNA polymerase III subunit gamma/tau"/>
    <property type="match status" value="1"/>
</dbReference>
<proteinExistence type="inferred from homology"/>
<dbReference type="AlphaFoldDB" id="A0A455TAM5"/>
<dbReference type="Gene3D" id="1.10.8.60">
    <property type="match status" value="1"/>
</dbReference>
<dbReference type="RefSeq" id="WP_158345099.1">
    <property type="nucleotide sequence ID" value="NZ_AP019379.1"/>
</dbReference>
<dbReference type="OrthoDB" id="9810148at2"/>
<keyword evidence="6 13" id="KW-0547">Nucleotide-binding</keyword>
<comment type="subunit">
    <text evidence="10 13">DNA polymerase III contains a core (composed of alpha, epsilon and theta chains) that associates with a tau subunit. This core dimerizes to form the POLIII' complex. PolIII' associates with the gamma complex (composed of gamma, delta, delta', psi and chi chains) and with the beta chain to form the complete DNA polymerase III complex.</text>
</comment>
<evidence type="ECO:0000259" key="14">
    <source>
        <dbReference type="SMART" id="SM00382"/>
    </source>
</evidence>
<dbReference type="GO" id="GO:0006261">
    <property type="term" value="P:DNA-templated DNA replication"/>
    <property type="evidence" value="ECO:0007669"/>
    <property type="project" value="TreeGrafter"/>
</dbReference>
<dbReference type="EC" id="2.7.7.7" evidence="13"/>
<keyword evidence="3 13" id="KW-0548">Nucleotidyltransferase</keyword>
<keyword evidence="2 13" id="KW-0808">Transferase</keyword>
<evidence type="ECO:0000313" key="15">
    <source>
        <dbReference type="EMBL" id="BBI01364.1"/>
    </source>
</evidence>
<evidence type="ECO:0000256" key="5">
    <source>
        <dbReference type="ARBA" id="ARBA00022723"/>
    </source>
</evidence>
<name>A0A455TAM5_9GAMM</name>
<evidence type="ECO:0000256" key="11">
    <source>
        <dbReference type="ARBA" id="ARBA00037724"/>
    </source>
</evidence>
<evidence type="ECO:0000313" key="16">
    <source>
        <dbReference type="Proteomes" id="UP000317544"/>
    </source>
</evidence>
<dbReference type="InterPro" id="IPR050238">
    <property type="entry name" value="DNA_Rep/Repair_Clamp_Loader"/>
</dbReference>
<evidence type="ECO:0000256" key="8">
    <source>
        <dbReference type="ARBA" id="ARBA00022840"/>
    </source>
</evidence>
<dbReference type="InterPro" id="IPR027417">
    <property type="entry name" value="P-loop_NTPase"/>
</dbReference>
<dbReference type="PANTHER" id="PTHR11669:SF0">
    <property type="entry name" value="PROTEIN STICHEL-LIKE 2"/>
    <property type="match status" value="1"/>
</dbReference>
<dbReference type="GO" id="GO:0003887">
    <property type="term" value="F:DNA-directed DNA polymerase activity"/>
    <property type="evidence" value="ECO:0007669"/>
    <property type="project" value="UniProtKB-KW"/>
</dbReference>
<evidence type="ECO:0000256" key="9">
    <source>
        <dbReference type="ARBA" id="ARBA00022932"/>
    </source>
</evidence>
<dbReference type="InterPro" id="IPR045085">
    <property type="entry name" value="HLD_clamp_pol_III_gamma_tau"/>
</dbReference>
<dbReference type="GO" id="GO:0009360">
    <property type="term" value="C:DNA polymerase III complex"/>
    <property type="evidence" value="ECO:0007669"/>
    <property type="project" value="InterPro"/>
</dbReference>
<dbReference type="SUPFAM" id="SSF48019">
    <property type="entry name" value="post-AAA+ oligomerization domain-like"/>
    <property type="match status" value="1"/>
</dbReference>
<dbReference type="GO" id="GO:0005524">
    <property type="term" value="F:ATP binding"/>
    <property type="evidence" value="ECO:0007669"/>
    <property type="project" value="UniProtKB-KW"/>
</dbReference>
<dbReference type="InterPro" id="IPR022754">
    <property type="entry name" value="DNA_pol_III_gamma-3"/>
</dbReference>
<dbReference type="Gene3D" id="3.40.50.300">
    <property type="entry name" value="P-loop containing nucleotide triphosphate hydrolases"/>
    <property type="match status" value="1"/>
</dbReference>
<evidence type="ECO:0000256" key="12">
    <source>
        <dbReference type="ARBA" id="ARBA00049244"/>
    </source>
</evidence>
<keyword evidence="7" id="KW-0862">Zinc</keyword>
<evidence type="ECO:0000256" key="3">
    <source>
        <dbReference type="ARBA" id="ARBA00022695"/>
    </source>
</evidence>
<sequence length="365" mass="42530">MNNTNYNIITKKWRPKSFKEVIGQEYIVKTICNSISLNRIHQAWLLSGIRGVGKTTISRLIAKSLNCEKCISKEPCLLCANCKDIEKGCFLDLIEIDAASKTKIEDIKEILENIQYYPIKGRFKIYLIDEAHMLSNYSFNYLLKLIEEPPQHVKFILSTTNKFKIPNTIISRCLSLNLQPLSQIELYTHLKNVLTVENIFFEQSALHLIASKSEGSVRDALNILEQAISVSYEKITYKKTIQIFGMIDENEIFHLTEALFKKNVKFIFEFLYSKKFTEIDWDNLLLEIMRLMHYMAVLKTFCIFPEKNAYMISYKQLIKKLTDQTCMQIIHSYYNILMIGRKNLSLSPNNKIGVEILLLKILYLT</sequence>
<dbReference type="FunFam" id="3.40.50.300:FF:000014">
    <property type="entry name" value="DNA polymerase III subunit gamma/tau"/>
    <property type="match status" value="1"/>
</dbReference>
<evidence type="ECO:0000256" key="2">
    <source>
        <dbReference type="ARBA" id="ARBA00022679"/>
    </source>
</evidence>
<comment type="catalytic activity">
    <reaction evidence="12 13">
        <text>DNA(n) + a 2'-deoxyribonucleoside 5'-triphosphate = DNA(n+1) + diphosphate</text>
        <dbReference type="Rhea" id="RHEA:22508"/>
        <dbReference type="Rhea" id="RHEA-COMP:17339"/>
        <dbReference type="Rhea" id="RHEA-COMP:17340"/>
        <dbReference type="ChEBI" id="CHEBI:33019"/>
        <dbReference type="ChEBI" id="CHEBI:61560"/>
        <dbReference type="ChEBI" id="CHEBI:173112"/>
        <dbReference type="EC" id="2.7.7.7"/>
    </reaction>
</comment>
<evidence type="ECO:0000256" key="6">
    <source>
        <dbReference type="ARBA" id="ARBA00022741"/>
    </source>
</evidence>
<keyword evidence="5" id="KW-0479">Metal-binding</keyword>
<dbReference type="Gene3D" id="1.20.272.10">
    <property type="match status" value="1"/>
</dbReference>
<evidence type="ECO:0000256" key="13">
    <source>
        <dbReference type="RuleBase" id="RU364063"/>
    </source>
</evidence>
<dbReference type="NCBIfam" id="TIGR02397">
    <property type="entry name" value="dnaX_nterm"/>
    <property type="match status" value="1"/>
</dbReference>
<dbReference type="CDD" id="cd00009">
    <property type="entry name" value="AAA"/>
    <property type="match status" value="1"/>
</dbReference>
<dbReference type="InterPro" id="IPR003593">
    <property type="entry name" value="AAA+_ATPase"/>
</dbReference>
<dbReference type="SUPFAM" id="SSF52540">
    <property type="entry name" value="P-loop containing nucleoside triphosphate hydrolases"/>
    <property type="match status" value="1"/>
</dbReference>
<keyword evidence="9 13" id="KW-0239">DNA-directed DNA polymerase</keyword>
<dbReference type="Pfam" id="PF13177">
    <property type="entry name" value="DNA_pol3_delta2"/>
    <property type="match status" value="1"/>
</dbReference>
<dbReference type="Pfam" id="PF22608">
    <property type="entry name" value="DNAX_ATPase_lid"/>
    <property type="match status" value="1"/>
</dbReference>
<dbReference type="EMBL" id="AP019379">
    <property type="protein sequence ID" value="BBI01364.1"/>
    <property type="molecule type" value="Genomic_DNA"/>
</dbReference>
<organism evidence="15 16">
    <name type="scientific">Buchnera aphidicola</name>
    <name type="common">Nipponaphis monzeni</name>
    <dbReference type="NCBI Taxonomy" id="2495405"/>
    <lineage>
        <taxon>Bacteria</taxon>
        <taxon>Pseudomonadati</taxon>
        <taxon>Pseudomonadota</taxon>
        <taxon>Gammaproteobacteria</taxon>
        <taxon>Enterobacterales</taxon>
        <taxon>Erwiniaceae</taxon>
        <taxon>Buchnera</taxon>
    </lineage>
</organism>
<dbReference type="GO" id="GO:0046872">
    <property type="term" value="F:metal ion binding"/>
    <property type="evidence" value="ECO:0007669"/>
    <property type="project" value="UniProtKB-KW"/>
</dbReference>
<keyword evidence="8 13" id="KW-0067">ATP-binding</keyword>
<evidence type="ECO:0000256" key="4">
    <source>
        <dbReference type="ARBA" id="ARBA00022705"/>
    </source>
</evidence>
<dbReference type="GO" id="GO:0003677">
    <property type="term" value="F:DNA binding"/>
    <property type="evidence" value="ECO:0007669"/>
    <property type="project" value="InterPro"/>
</dbReference>
<evidence type="ECO:0000256" key="1">
    <source>
        <dbReference type="ARBA" id="ARBA00006360"/>
    </source>
</evidence>
<accession>A0A455TAM5</accession>
<evidence type="ECO:0000256" key="10">
    <source>
        <dbReference type="ARBA" id="ARBA00026073"/>
    </source>
</evidence>
<dbReference type="Pfam" id="PF12169">
    <property type="entry name" value="DNA_pol3_gamma3"/>
    <property type="match status" value="1"/>
</dbReference>
<dbReference type="Proteomes" id="UP000317544">
    <property type="component" value="Chromosome"/>
</dbReference>
<reference evidence="15 16" key="1">
    <citation type="journal article" date="2019" name="Proc. Natl. Acad. Sci. U.S.A.">
        <title>Exaggeration and cooption of innate immunity for social defense.</title>
        <authorList>
            <person name="Kutsukake M."/>
            <person name="Moriyama M."/>
            <person name="Shigenobu S."/>
            <person name="Meng X.-Y."/>
            <person name="Nikoh N."/>
            <person name="Noda C."/>
            <person name="Kobayashi S."/>
            <person name="Fukatsu T."/>
        </authorList>
    </citation>
    <scope>NUCLEOTIDE SEQUENCE [LARGE SCALE GENOMIC DNA]</scope>
    <source>
        <strain evidence="15 16">Nmo</strain>
    </source>
</reference>
<comment type="similarity">
    <text evidence="1 13">Belongs to the DnaX/STICHEL family.</text>
</comment>
<feature type="domain" description="AAA+ ATPase" evidence="14">
    <location>
        <begin position="40"/>
        <end position="181"/>
    </location>
</feature>
<dbReference type="InterPro" id="IPR008921">
    <property type="entry name" value="DNA_pol3_clamp-load_cplx_C"/>
</dbReference>
<comment type="function">
    <text evidence="11 13">DNA polymerase III is a complex, multichain enzyme responsible for most of the replicative synthesis in bacteria. This DNA polymerase also exhibits 3' to 5' exonuclease activity.</text>
</comment>
<evidence type="ECO:0000256" key="7">
    <source>
        <dbReference type="ARBA" id="ARBA00022833"/>
    </source>
</evidence>
<gene>
    <name evidence="13 15" type="primary">dnaX</name>
    <name evidence="15" type="ORF">BUCNMO_362</name>
</gene>
<keyword evidence="4 13" id="KW-0235">DNA replication</keyword>